<sequence>MRAPEALVGAGDTGVSHSHGTCSQGPKSPSTFHSHHGKHSNPNKDASMSPLLKSREWGVADGEWRSLCPGNWQPILAPWQPHCALGMHPPDQRPLVQTGSKSQPLPGRSSVGPHDLKTGTSAFIPTELGEPVEEMAPRT</sequence>
<dbReference type="Proteomes" id="UP001266305">
    <property type="component" value="Unassembled WGS sequence"/>
</dbReference>
<accession>A0ABQ9UJC1</accession>
<feature type="region of interest" description="Disordered" evidence="1">
    <location>
        <begin position="86"/>
        <end position="139"/>
    </location>
</feature>
<feature type="compositionally biased region" description="Polar residues" evidence="1">
    <location>
        <begin position="15"/>
        <end position="32"/>
    </location>
</feature>
<proteinExistence type="predicted"/>
<comment type="caution">
    <text evidence="2">The sequence shown here is derived from an EMBL/GenBank/DDBJ whole genome shotgun (WGS) entry which is preliminary data.</text>
</comment>
<protein>
    <submittedName>
        <fullName evidence="2">Uncharacterized protein</fullName>
    </submittedName>
</protein>
<gene>
    <name evidence="2" type="ORF">P7K49_022625</name>
</gene>
<feature type="region of interest" description="Disordered" evidence="1">
    <location>
        <begin position="1"/>
        <end position="54"/>
    </location>
</feature>
<evidence type="ECO:0000313" key="2">
    <source>
        <dbReference type="EMBL" id="KAK2097175.1"/>
    </source>
</evidence>
<name>A0ABQ9UJC1_SAGOE</name>
<dbReference type="EMBL" id="JASSZA010000011">
    <property type="protein sequence ID" value="KAK2097175.1"/>
    <property type="molecule type" value="Genomic_DNA"/>
</dbReference>
<organism evidence="2 3">
    <name type="scientific">Saguinus oedipus</name>
    <name type="common">Cotton-top tamarin</name>
    <name type="synonym">Oedipomidas oedipus</name>
    <dbReference type="NCBI Taxonomy" id="9490"/>
    <lineage>
        <taxon>Eukaryota</taxon>
        <taxon>Metazoa</taxon>
        <taxon>Chordata</taxon>
        <taxon>Craniata</taxon>
        <taxon>Vertebrata</taxon>
        <taxon>Euteleostomi</taxon>
        <taxon>Mammalia</taxon>
        <taxon>Eutheria</taxon>
        <taxon>Euarchontoglires</taxon>
        <taxon>Primates</taxon>
        <taxon>Haplorrhini</taxon>
        <taxon>Platyrrhini</taxon>
        <taxon>Cebidae</taxon>
        <taxon>Callitrichinae</taxon>
        <taxon>Saguinus</taxon>
    </lineage>
</organism>
<evidence type="ECO:0000313" key="3">
    <source>
        <dbReference type="Proteomes" id="UP001266305"/>
    </source>
</evidence>
<keyword evidence="3" id="KW-1185">Reference proteome</keyword>
<reference evidence="2 3" key="1">
    <citation type="submission" date="2023-05" db="EMBL/GenBank/DDBJ databases">
        <title>B98-5 Cell Line De Novo Hybrid Assembly: An Optical Mapping Approach.</title>
        <authorList>
            <person name="Kananen K."/>
            <person name="Auerbach J.A."/>
            <person name="Kautto E."/>
            <person name="Blachly J.S."/>
        </authorList>
    </citation>
    <scope>NUCLEOTIDE SEQUENCE [LARGE SCALE GENOMIC DNA]</scope>
    <source>
        <strain evidence="2">B95-8</strain>
        <tissue evidence="2">Cell line</tissue>
    </source>
</reference>
<evidence type="ECO:0000256" key="1">
    <source>
        <dbReference type="SAM" id="MobiDB-lite"/>
    </source>
</evidence>